<sequence>MKRSFALYLIEDAIARSIGELLVGSHHITGNGNIVTLAMLGTTGIVNGDTEREKREGFAGKLAMGKGSGESMTKN</sequence>
<keyword evidence="2" id="KW-1185">Reference proteome</keyword>
<name>A0A8J5VYY2_ZIZPA</name>
<evidence type="ECO:0000313" key="2">
    <source>
        <dbReference type="Proteomes" id="UP000729402"/>
    </source>
</evidence>
<organism evidence="1 2">
    <name type="scientific">Zizania palustris</name>
    <name type="common">Northern wild rice</name>
    <dbReference type="NCBI Taxonomy" id="103762"/>
    <lineage>
        <taxon>Eukaryota</taxon>
        <taxon>Viridiplantae</taxon>
        <taxon>Streptophyta</taxon>
        <taxon>Embryophyta</taxon>
        <taxon>Tracheophyta</taxon>
        <taxon>Spermatophyta</taxon>
        <taxon>Magnoliopsida</taxon>
        <taxon>Liliopsida</taxon>
        <taxon>Poales</taxon>
        <taxon>Poaceae</taxon>
        <taxon>BOP clade</taxon>
        <taxon>Oryzoideae</taxon>
        <taxon>Oryzeae</taxon>
        <taxon>Zizaniinae</taxon>
        <taxon>Zizania</taxon>
    </lineage>
</organism>
<dbReference type="EMBL" id="JAAALK010000285">
    <property type="protein sequence ID" value="KAG8065179.1"/>
    <property type="molecule type" value="Genomic_DNA"/>
</dbReference>
<dbReference type="Proteomes" id="UP000729402">
    <property type="component" value="Unassembled WGS sequence"/>
</dbReference>
<evidence type="ECO:0000313" key="1">
    <source>
        <dbReference type="EMBL" id="KAG8065179.1"/>
    </source>
</evidence>
<accession>A0A8J5VYY2</accession>
<reference evidence="1" key="1">
    <citation type="journal article" date="2021" name="bioRxiv">
        <title>Whole Genome Assembly and Annotation of Northern Wild Rice, Zizania palustris L., Supports a Whole Genome Duplication in the Zizania Genus.</title>
        <authorList>
            <person name="Haas M."/>
            <person name="Kono T."/>
            <person name="Macchietto M."/>
            <person name="Millas R."/>
            <person name="McGilp L."/>
            <person name="Shao M."/>
            <person name="Duquette J."/>
            <person name="Hirsch C.N."/>
            <person name="Kimball J."/>
        </authorList>
    </citation>
    <scope>NUCLEOTIDE SEQUENCE</scope>
    <source>
        <tissue evidence="1">Fresh leaf tissue</tissue>
    </source>
</reference>
<dbReference type="AlphaFoldDB" id="A0A8J5VYY2"/>
<gene>
    <name evidence="1" type="ORF">GUJ93_ZPchr0004g39846</name>
</gene>
<comment type="caution">
    <text evidence="1">The sequence shown here is derived from an EMBL/GenBank/DDBJ whole genome shotgun (WGS) entry which is preliminary data.</text>
</comment>
<protein>
    <submittedName>
        <fullName evidence="1">Uncharacterized protein</fullName>
    </submittedName>
</protein>
<reference evidence="1" key="2">
    <citation type="submission" date="2021-02" db="EMBL/GenBank/DDBJ databases">
        <authorList>
            <person name="Kimball J.A."/>
            <person name="Haas M.W."/>
            <person name="Macchietto M."/>
            <person name="Kono T."/>
            <person name="Duquette J."/>
            <person name="Shao M."/>
        </authorList>
    </citation>
    <scope>NUCLEOTIDE SEQUENCE</scope>
    <source>
        <tissue evidence="1">Fresh leaf tissue</tissue>
    </source>
</reference>
<proteinExistence type="predicted"/>